<dbReference type="EMBL" id="JAGHQM010001338">
    <property type="protein sequence ID" value="KAH0555829.1"/>
    <property type="molecule type" value="Genomic_DNA"/>
</dbReference>
<dbReference type="Proteomes" id="UP000750711">
    <property type="component" value="Unassembled WGS sequence"/>
</dbReference>
<comment type="caution">
    <text evidence="2">The sequence shown here is derived from an EMBL/GenBank/DDBJ whole genome shotgun (WGS) entry which is preliminary data.</text>
</comment>
<reference evidence="2" key="1">
    <citation type="submission" date="2021-03" db="EMBL/GenBank/DDBJ databases">
        <title>Comparative genomics and phylogenomic investigation of the class Geoglossomycetes provide insights into ecological specialization and systematics.</title>
        <authorList>
            <person name="Melie T."/>
            <person name="Pirro S."/>
            <person name="Miller A.N."/>
            <person name="Quandt A."/>
        </authorList>
    </citation>
    <scope>NUCLEOTIDE SEQUENCE</scope>
    <source>
        <strain evidence="2">CAQ_001_2017</strain>
    </source>
</reference>
<evidence type="ECO:0000313" key="2">
    <source>
        <dbReference type="EMBL" id="KAH0555829.1"/>
    </source>
</evidence>
<keyword evidence="3" id="KW-1185">Reference proteome</keyword>
<protein>
    <submittedName>
        <fullName evidence="2">Uncharacterized protein</fullName>
    </submittedName>
</protein>
<accession>A0A9P8L7K2</accession>
<dbReference type="AlphaFoldDB" id="A0A9P8L7K2"/>
<feature type="region of interest" description="Disordered" evidence="1">
    <location>
        <begin position="45"/>
        <end position="83"/>
    </location>
</feature>
<evidence type="ECO:0000313" key="3">
    <source>
        <dbReference type="Proteomes" id="UP000750711"/>
    </source>
</evidence>
<feature type="compositionally biased region" description="Basic and acidic residues" evidence="1">
    <location>
        <begin position="130"/>
        <end position="148"/>
    </location>
</feature>
<evidence type="ECO:0000256" key="1">
    <source>
        <dbReference type="SAM" id="MobiDB-lite"/>
    </source>
</evidence>
<feature type="compositionally biased region" description="Polar residues" evidence="1">
    <location>
        <begin position="1"/>
        <end position="10"/>
    </location>
</feature>
<feature type="region of interest" description="Disordered" evidence="1">
    <location>
        <begin position="1"/>
        <end position="31"/>
    </location>
</feature>
<organism evidence="2 3">
    <name type="scientific">Trichoglossum hirsutum</name>
    <dbReference type="NCBI Taxonomy" id="265104"/>
    <lineage>
        <taxon>Eukaryota</taxon>
        <taxon>Fungi</taxon>
        <taxon>Dikarya</taxon>
        <taxon>Ascomycota</taxon>
        <taxon>Pezizomycotina</taxon>
        <taxon>Geoglossomycetes</taxon>
        <taxon>Geoglossales</taxon>
        <taxon>Geoglossaceae</taxon>
        <taxon>Trichoglossum</taxon>
    </lineage>
</organism>
<sequence length="227" mass="24769">MPENNSNPSSRTDRVATIPEMNRRSRSTSLAAAVHLKRDNFCSDDTAELEQDGHYPDQGGDRSRRAGAQNIPPTPSVVMEPPDRGDIEMPTVSGETYLAPPQPIPNCTGAPLTARAGPCRHITTDNWGNETDKAAEGRDTEGRADDHGRRLSTSMDVQFLHGVYPNAVQRESSSVGSVDCPRLDLQEGVSPDRRLSYAGLDPDLIRCRVCRGPCGTFCRRVQANRGN</sequence>
<name>A0A9P8L7K2_9PEZI</name>
<feature type="compositionally biased region" description="Basic and acidic residues" evidence="1">
    <location>
        <begin position="51"/>
        <end position="64"/>
    </location>
</feature>
<gene>
    <name evidence="2" type="ORF">GP486_006224</name>
</gene>
<feature type="region of interest" description="Disordered" evidence="1">
    <location>
        <begin position="123"/>
        <end position="148"/>
    </location>
</feature>
<proteinExistence type="predicted"/>